<dbReference type="GO" id="GO:0009424">
    <property type="term" value="C:bacterial-type flagellum hook"/>
    <property type="evidence" value="ECO:0007669"/>
    <property type="project" value="UniProtKB-UniRule"/>
</dbReference>
<comment type="caution">
    <text evidence="8">The sequence shown here is derived from an EMBL/GenBank/DDBJ whole genome shotgun (WGS) entry which is preliminary data.</text>
</comment>
<dbReference type="PANTHER" id="PTHR30288:SF0">
    <property type="entry name" value="FLAGELLAR HOOK-ASSOCIATED PROTEIN 2"/>
    <property type="match status" value="1"/>
</dbReference>
<evidence type="ECO:0000313" key="9">
    <source>
        <dbReference type="Proteomes" id="UP001150678"/>
    </source>
</evidence>
<organism evidence="8 9">
    <name type="scientific">Pseudomonas asiatica</name>
    <dbReference type="NCBI Taxonomy" id="2219225"/>
    <lineage>
        <taxon>Bacteria</taxon>
        <taxon>Pseudomonadati</taxon>
        <taxon>Pseudomonadota</taxon>
        <taxon>Gammaproteobacteria</taxon>
        <taxon>Pseudomonadales</taxon>
        <taxon>Pseudomonadaceae</taxon>
        <taxon>Pseudomonas</taxon>
    </lineage>
</organism>
<dbReference type="AlphaFoldDB" id="A0A9X4HTP3"/>
<evidence type="ECO:0000256" key="1">
    <source>
        <dbReference type="ARBA" id="ARBA00009764"/>
    </source>
</evidence>
<protein>
    <recommendedName>
        <fullName evidence="5">Flagellar hook-associated protein 2</fullName>
        <shortName evidence="5">HAP2</shortName>
    </recommendedName>
    <alternativeName>
        <fullName evidence="5">Flagellar cap protein</fullName>
    </alternativeName>
</protein>
<dbReference type="RefSeq" id="WP_274078410.1">
    <property type="nucleotide sequence ID" value="NZ_JANIAN010000003.1"/>
</dbReference>
<proteinExistence type="inferred from homology"/>
<keyword evidence="3" id="KW-0175">Coiled coil</keyword>
<accession>A0A9X4HTP3</accession>
<feature type="domain" description="Flagellar hook-associated protein 2 N-terminal" evidence="6">
    <location>
        <begin position="11"/>
        <end position="107"/>
    </location>
</feature>
<dbReference type="PANTHER" id="PTHR30288">
    <property type="entry name" value="FLAGELLAR CAP/ASSEMBLY PROTEIN FLID"/>
    <property type="match status" value="1"/>
</dbReference>
<dbReference type="EMBL" id="JANIAN010000003">
    <property type="protein sequence ID" value="MDD2105504.1"/>
    <property type="molecule type" value="Genomic_DNA"/>
</dbReference>
<keyword evidence="5" id="KW-0964">Secreted</keyword>
<evidence type="ECO:0000259" key="7">
    <source>
        <dbReference type="Pfam" id="PF07195"/>
    </source>
</evidence>
<dbReference type="Pfam" id="PF02465">
    <property type="entry name" value="FliD_N"/>
    <property type="match status" value="1"/>
</dbReference>
<evidence type="ECO:0000256" key="5">
    <source>
        <dbReference type="RuleBase" id="RU362066"/>
    </source>
</evidence>
<comment type="function">
    <text evidence="5">Required for morphogenesis and for the elongation of the flagellar filament by facilitating polymerization of the flagellin monomers at the tip of growing filament. Forms a capping structure, which prevents flagellin subunits (transported through the central channel of the flagellum) from leaking out without polymerization at the distal end.</text>
</comment>
<dbReference type="InterPro" id="IPR010809">
    <property type="entry name" value="FliD_C"/>
</dbReference>
<sequence length="451" mass="46620">MASSTITGLGSGLKIDEIVAALASAEKAPKQTQINNQTTTATTSLSAIGTVKSALETFRAAIAKLNTASSFSGLASSSSDEAIAKIKIGDGASSGTYALEVTQLATASKISTQVYENTSKIVNDSGESQTLTISQGSATHSVTIANGATLQQARDTINGQLQSKGITANIVTDASGSRLIFSSTKMGEGTELTLGGDASMATGVTTIAKPQNAKYILDGLELESASNTVTGAVSGVDITLVKEGKASLAVTSNNDTLKTSVQSFVTAYNALMTTINAQTKVTTGSDGAATGSAALTGDATMRSLVNLVRSEISRSVGTTGLRTLSQLGINTVQKTGLLEFNDTKWDAAVKTYGADISTLFTGKDGLLTRMTSVTEDYVKTGGILASRQTSLTNQLKDLEESQTALDRRIESLTETLTKKYNAMDTMVAQLKATSDSVMTTLNALNKANSDD</sequence>
<comment type="subcellular location">
    <subcellularLocation>
        <location evidence="5">Secreted</location>
    </subcellularLocation>
    <subcellularLocation>
        <location evidence="5">Bacterial flagellum</location>
    </subcellularLocation>
</comment>
<dbReference type="InterPro" id="IPR003481">
    <property type="entry name" value="FliD_N"/>
</dbReference>
<evidence type="ECO:0000256" key="2">
    <source>
        <dbReference type="ARBA" id="ARBA00011255"/>
    </source>
</evidence>
<keyword evidence="4 5" id="KW-0975">Bacterial flagellum</keyword>
<dbReference type="GO" id="GO:0071973">
    <property type="term" value="P:bacterial-type flagellum-dependent cell motility"/>
    <property type="evidence" value="ECO:0007669"/>
    <property type="project" value="TreeGrafter"/>
</dbReference>
<gene>
    <name evidence="8" type="primary">fliD</name>
    <name evidence="8" type="ORF">NP533_04710</name>
</gene>
<keyword evidence="8" id="KW-0969">Cilium</keyword>
<dbReference type="GO" id="GO:0005576">
    <property type="term" value="C:extracellular region"/>
    <property type="evidence" value="ECO:0007669"/>
    <property type="project" value="UniProtKB-SubCell"/>
</dbReference>
<evidence type="ECO:0000259" key="6">
    <source>
        <dbReference type="Pfam" id="PF02465"/>
    </source>
</evidence>
<dbReference type="Pfam" id="PF07195">
    <property type="entry name" value="FliD_C"/>
    <property type="match status" value="1"/>
</dbReference>
<evidence type="ECO:0000256" key="4">
    <source>
        <dbReference type="ARBA" id="ARBA00023143"/>
    </source>
</evidence>
<dbReference type="Proteomes" id="UP001150678">
    <property type="component" value="Unassembled WGS sequence"/>
</dbReference>
<feature type="domain" description="Flagellar hook-associated protein 2 C-terminal" evidence="7">
    <location>
        <begin position="211"/>
        <end position="431"/>
    </location>
</feature>
<reference evidence="8" key="1">
    <citation type="submission" date="2022-07" db="EMBL/GenBank/DDBJ databases">
        <title>Multi-strain Analysis of Pseudomonas putida Reveals Metabolic and Genetic Diversity.</title>
        <authorList>
            <person name="Monk J.M."/>
        </authorList>
    </citation>
    <scope>NUCLEOTIDE SEQUENCE</scope>
    <source>
        <strain evidence="8">17514</strain>
    </source>
</reference>
<dbReference type="InterPro" id="IPR010810">
    <property type="entry name" value="Flagellin_hook_IN_motif"/>
</dbReference>
<dbReference type="Pfam" id="PF07196">
    <property type="entry name" value="Flagellin_IN"/>
    <property type="match status" value="1"/>
</dbReference>
<keyword evidence="8" id="KW-0966">Cell projection</keyword>
<comment type="similarity">
    <text evidence="1 5">Belongs to the FliD family.</text>
</comment>
<dbReference type="GO" id="GO:0009421">
    <property type="term" value="C:bacterial-type flagellum filament cap"/>
    <property type="evidence" value="ECO:0007669"/>
    <property type="project" value="InterPro"/>
</dbReference>
<evidence type="ECO:0000256" key="3">
    <source>
        <dbReference type="ARBA" id="ARBA00023054"/>
    </source>
</evidence>
<evidence type="ECO:0000313" key="8">
    <source>
        <dbReference type="EMBL" id="MDD2105504.1"/>
    </source>
</evidence>
<name>A0A9X4HTP3_9PSED</name>
<dbReference type="GO" id="GO:0007155">
    <property type="term" value="P:cell adhesion"/>
    <property type="evidence" value="ECO:0007669"/>
    <property type="project" value="InterPro"/>
</dbReference>
<dbReference type="InterPro" id="IPR040026">
    <property type="entry name" value="FliD"/>
</dbReference>
<keyword evidence="8" id="KW-0282">Flagellum</keyword>
<comment type="subunit">
    <text evidence="2 5">Homopentamer.</text>
</comment>